<evidence type="ECO:0000256" key="1">
    <source>
        <dbReference type="SAM" id="MobiDB-lite"/>
    </source>
</evidence>
<accession>A0AAN9LPU4</accession>
<evidence type="ECO:0000313" key="2">
    <source>
        <dbReference type="EMBL" id="KAK7339944.1"/>
    </source>
</evidence>
<sequence>MASISVVDFGSRRSSIFIYGRVKLLKSRAYDTNSDMPQRSLNHSRAEEFSSSFSSDAHTVSRLFLGNDSLQKHESDVAQP</sequence>
<dbReference type="Proteomes" id="UP001367508">
    <property type="component" value="Unassembled WGS sequence"/>
</dbReference>
<dbReference type="EMBL" id="JAYMYQ010000004">
    <property type="protein sequence ID" value="KAK7339944.1"/>
    <property type="molecule type" value="Genomic_DNA"/>
</dbReference>
<feature type="region of interest" description="Disordered" evidence="1">
    <location>
        <begin position="33"/>
        <end position="55"/>
    </location>
</feature>
<evidence type="ECO:0000313" key="3">
    <source>
        <dbReference type="Proteomes" id="UP001367508"/>
    </source>
</evidence>
<proteinExistence type="predicted"/>
<organism evidence="2 3">
    <name type="scientific">Canavalia gladiata</name>
    <name type="common">Sword bean</name>
    <name type="synonym">Dolichos gladiatus</name>
    <dbReference type="NCBI Taxonomy" id="3824"/>
    <lineage>
        <taxon>Eukaryota</taxon>
        <taxon>Viridiplantae</taxon>
        <taxon>Streptophyta</taxon>
        <taxon>Embryophyta</taxon>
        <taxon>Tracheophyta</taxon>
        <taxon>Spermatophyta</taxon>
        <taxon>Magnoliopsida</taxon>
        <taxon>eudicotyledons</taxon>
        <taxon>Gunneridae</taxon>
        <taxon>Pentapetalae</taxon>
        <taxon>rosids</taxon>
        <taxon>fabids</taxon>
        <taxon>Fabales</taxon>
        <taxon>Fabaceae</taxon>
        <taxon>Papilionoideae</taxon>
        <taxon>50 kb inversion clade</taxon>
        <taxon>NPAAA clade</taxon>
        <taxon>indigoferoid/millettioid clade</taxon>
        <taxon>Phaseoleae</taxon>
        <taxon>Canavalia</taxon>
    </lineage>
</organism>
<keyword evidence="3" id="KW-1185">Reference proteome</keyword>
<protein>
    <submittedName>
        <fullName evidence="2">Uncharacterized protein</fullName>
    </submittedName>
</protein>
<reference evidence="2 3" key="1">
    <citation type="submission" date="2024-01" db="EMBL/GenBank/DDBJ databases">
        <title>The genomes of 5 underutilized Papilionoideae crops provide insights into root nodulation and disease resistanc.</title>
        <authorList>
            <person name="Jiang F."/>
        </authorList>
    </citation>
    <scope>NUCLEOTIDE SEQUENCE [LARGE SCALE GENOMIC DNA]</scope>
    <source>
        <strain evidence="2">LVBAO_FW01</strain>
        <tissue evidence="2">Leaves</tissue>
    </source>
</reference>
<gene>
    <name evidence="2" type="ORF">VNO77_20632</name>
</gene>
<comment type="caution">
    <text evidence="2">The sequence shown here is derived from an EMBL/GenBank/DDBJ whole genome shotgun (WGS) entry which is preliminary data.</text>
</comment>
<dbReference type="AlphaFoldDB" id="A0AAN9LPU4"/>
<name>A0AAN9LPU4_CANGL</name>
<feature type="compositionally biased region" description="Polar residues" evidence="1">
    <location>
        <begin position="33"/>
        <end position="43"/>
    </location>
</feature>